<sequence>MEPTLEEQKELKKELAKFKRKVVELAGEVHDIVEDRIWTDYVNLPKLSEEINSAMKEVLDFQEKHPYLK</sequence>
<evidence type="ECO:0000313" key="5">
    <source>
        <dbReference type="EMBL" id="RXI32958.1"/>
    </source>
</evidence>
<reference evidence="4 6" key="2">
    <citation type="submission" date="2018-08" db="EMBL/GenBank/DDBJ databases">
        <title>Complete genome of the Arcobacter ellisii type strain LMG 26155.</title>
        <authorList>
            <person name="Miller W.G."/>
            <person name="Yee E."/>
            <person name="Bono J.L."/>
        </authorList>
    </citation>
    <scope>NUCLEOTIDE SEQUENCE [LARGE SCALE GENOMIC DNA]</scope>
    <source>
        <strain evidence="4 6">LMG 26155</strain>
    </source>
</reference>
<evidence type="ECO:0000256" key="1">
    <source>
        <dbReference type="ARBA" id="ARBA00023231"/>
    </source>
</evidence>
<dbReference type="EMBL" id="NXIG01000001">
    <property type="protein sequence ID" value="RXI32958.1"/>
    <property type="molecule type" value="Genomic_DNA"/>
</dbReference>
<dbReference type="RefSeq" id="WP_118916016.1">
    <property type="nucleotide sequence ID" value="NZ_CP032097.1"/>
</dbReference>
<dbReference type="Proteomes" id="UP000262582">
    <property type="component" value="Chromosome"/>
</dbReference>
<gene>
    <name evidence="4" type="ORF">AELL_0055</name>
    <name evidence="5" type="ORF">CP962_00705</name>
</gene>
<dbReference type="AlphaFoldDB" id="A0A347U4I4"/>
<comment type="similarity">
    <text evidence="2">Belongs to the UPF0437 family.</text>
</comment>
<accession>A0A347U4I4</accession>
<keyword evidence="6" id="KW-1185">Reference proteome</keyword>
<dbReference type="InterPro" id="IPR007774">
    <property type="entry name" value="Put_N_fixation"/>
</dbReference>
<protein>
    <submittedName>
        <fullName evidence="5">Uncharacterized protein</fullName>
    </submittedName>
</protein>
<dbReference type="EMBL" id="CP032097">
    <property type="protein sequence ID" value="AXX93762.1"/>
    <property type="molecule type" value="Genomic_DNA"/>
</dbReference>
<dbReference type="Proteomes" id="UP000290588">
    <property type="component" value="Unassembled WGS sequence"/>
</dbReference>
<organism evidence="5 7">
    <name type="scientific">Arcobacter ellisii</name>
    <dbReference type="NCBI Taxonomy" id="913109"/>
    <lineage>
        <taxon>Bacteria</taxon>
        <taxon>Pseudomonadati</taxon>
        <taxon>Campylobacterota</taxon>
        <taxon>Epsilonproteobacteria</taxon>
        <taxon>Campylobacterales</taxon>
        <taxon>Arcobacteraceae</taxon>
        <taxon>Arcobacter</taxon>
    </lineage>
</organism>
<dbReference type="InterPro" id="IPR029012">
    <property type="entry name" value="Helix_hairpin_bin_sf"/>
</dbReference>
<dbReference type="Gene3D" id="1.10.287.660">
    <property type="entry name" value="Helix hairpin bin"/>
    <property type="match status" value="1"/>
</dbReference>
<dbReference type="OrthoDB" id="598489at2"/>
<evidence type="ECO:0000313" key="7">
    <source>
        <dbReference type="Proteomes" id="UP000290588"/>
    </source>
</evidence>
<evidence type="ECO:0000313" key="4">
    <source>
        <dbReference type="EMBL" id="AXX93762.1"/>
    </source>
</evidence>
<evidence type="ECO:0000256" key="3">
    <source>
        <dbReference type="SAM" id="Coils"/>
    </source>
</evidence>
<dbReference type="Pfam" id="PF05082">
    <property type="entry name" value="Rop-like"/>
    <property type="match status" value="1"/>
</dbReference>
<name>A0A347U4I4_9BACT</name>
<proteinExistence type="inferred from homology"/>
<keyword evidence="1" id="KW-0535">Nitrogen fixation</keyword>
<feature type="coiled-coil region" evidence="3">
    <location>
        <begin position="8"/>
        <end position="64"/>
    </location>
</feature>
<reference evidence="5 7" key="1">
    <citation type="submission" date="2017-09" db="EMBL/GenBank/DDBJ databases">
        <title>Genomics of the genus Arcobacter.</title>
        <authorList>
            <person name="Perez-Cataluna A."/>
            <person name="Figueras M.J."/>
            <person name="Salas-Masso N."/>
        </authorList>
    </citation>
    <scope>NUCLEOTIDE SEQUENCE [LARGE SCALE GENOMIC DNA]</scope>
    <source>
        <strain evidence="5 7">CECT 7837</strain>
    </source>
</reference>
<keyword evidence="3" id="KW-0175">Coiled coil</keyword>
<evidence type="ECO:0000313" key="6">
    <source>
        <dbReference type="Proteomes" id="UP000262582"/>
    </source>
</evidence>
<evidence type="ECO:0000256" key="2">
    <source>
        <dbReference type="ARBA" id="ARBA00044954"/>
    </source>
</evidence>
<dbReference type="KEGG" id="aell:AELL_0055"/>